<sequence>MAQTLSNELSGYNSTPVVKPSATAAYGARLRRYRASIALASQVFGTGNEVILAYVPAGLTFAFGVINTDTSLGTSTVSIGTPATPAKYNNAAQTLTATNTPTMFGAVGQEEQAALTGVEQIQMLVGVANLPASGNLVVDLFFSTPT</sequence>
<dbReference type="RefSeq" id="WP_175012203.1">
    <property type="nucleotide sequence ID" value="NZ_CABVQN010000008.1"/>
</dbReference>
<dbReference type="Proteomes" id="UP000494110">
    <property type="component" value="Unassembled WGS sequence"/>
</dbReference>
<accession>A0A6P2WB29</accession>
<dbReference type="AlphaFoldDB" id="A0A6P2WB29"/>
<gene>
    <name evidence="1" type="ORF">BLA39750_02226</name>
</gene>
<proteinExistence type="predicted"/>
<organism evidence="1 2">
    <name type="scientific">Burkholderia lata (strain ATCC 17760 / DSM 23089 / LMG 22485 / NCIMB 9086 / R18194 / 383)</name>
    <dbReference type="NCBI Taxonomy" id="482957"/>
    <lineage>
        <taxon>Bacteria</taxon>
        <taxon>Pseudomonadati</taxon>
        <taxon>Pseudomonadota</taxon>
        <taxon>Betaproteobacteria</taxon>
        <taxon>Burkholderiales</taxon>
        <taxon>Burkholderiaceae</taxon>
        <taxon>Burkholderia</taxon>
        <taxon>Burkholderia cepacia complex</taxon>
    </lineage>
</organism>
<evidence type="ECO:0000313" key="2">
    <source>
        <dbReference type="Proteomes" id="UP000494110"/>
    </source>
</evidence>
<protein>
    <submittedName>
        <fullName evidence="1">Uncharacterized protein</fullName>
    </submittedName>
</protein>
<evidence type="ECO:0000313" key="1">
    <source>
        <dbReference type="EMBL" id="VWC95987.1"/>
    </source>
</evidence>
<name>A0A6P2WB29_BURL3</name>
<reference evidence="1 2" key="1">
    <citation type="submission" date="2019-09" db="EMBL/GenBank/DDBJ databases">
        <authorList>
            <person name="Depoorter E."/>
        </authorList>
    </citation>
    <scope>NUCLEOTIDE SEQUENCE [LARGE SCALE GENOMIC DNA]</scope>
    <source>
        <strain evidence="1">R-39750</strain>
    </source>
</reference>
<dbReference type="EMBL" id="CABVQN010000008">
    <property type="protein sequence ID" value="VWC95987.1"/>
    <property type="molecule type" value="Genomic_DNA"/>
</dbReference>